<evidence type="ECO:0000313" key="2">
    <source>
        <dbReference type="Proteomes" id="UP000007468"/>
    </source>
</evidence>
<dbReference type="InterPro" id="IPR025591">
    <property type="entry name" value="RloB"/>
</dbReference>
<organism evidence="1 2">
    <name type="scientific">Filifactor alocis (strain ATCC 35896 / CCUG 47790 / D40 B5)</name>
    <name type="common">Fusobacterium alocis</name>
    <dbReference type="NCBI Taxonomy" id="546269"/>
    <lineage>
        <taxon>Bacteria</taxon>
        <taxon>Bacillati</taxon>
        <taxon>Bacillota</taxon>
        <taxon>Clostridia</taxon>
        <taxon>Peptostreptococcales</taxon>
        <taxon>Filifactoraceae</taxon>
        <taxon>Filifactor</taxon>
    </lineage>
</organism>
<evidence type="ECO:0000313" key="1">
    <source>
        <dbReference type="EMBL" id="EFE27976.1"/>
    </source>
</evidence>
<name>D6GSZ1_FILAD</name>
<reference evidence="2" key="1">
    <citation type="submission" date="2010-12" db="EMBL/GenBank/DDBJ databases">
        <title>The genome sequence of Filifactor alocis strain ATCC 35896.</title>
        <authorList>
            <consortium name="The Broad Institute Genome Sequencing Platform"/>
            <person name="Ward D."/>
            <person name="Earl A."/>
            <person name="Feldgarden M."/>
            <person name="Young S.K."/>
            <person name="Gargeya S."/>
            <person name="Zeng Q."/>
            <person name="Alvarado L."/>
            <person name="Berlin A."/>
            <person name="Bochicchio J."/>
            <person name="Chapman S.B."/>
            <person name="Chen Z."/>
            <person name="Freedman E."/>
            <person name="Gellesch M."/>
            <person name="Goldberg J."/>
            <person name="Griggs A."/>
            <person name="Gujja S."/>
            <person name="Heilman E."/>
            <person name="Heiman D."/>
            <person name="Howarth C."/>
            <person name="Mehta T."/>
            <person name="Neiman D."/>
            <person name="Pearson M."/>
            <person name="Roberts A."/>
            <person name="Saif S."/>
            <person name="Shea T."/>
            <person name="Shenoy N."/>
            <person name="Sisk P."/>
            <person name="Stolte C."/>
            <person name="Sykes S."/>
            <person name="White J."/>
            <person name="Yandava C."/>
            <person name="Izard J."/>
            <person name="Blanton J.M."/>
            <person name="Baranova O.V."/>
            <person name="Tanner A.C."/>
            <person name="Dewhirst F.E."/>
            <person name="Haas B."/>
            <person name="Nusbaum C."/>
            <person name="Birren B."/>
        </authorList>
    </citation>
    <scope>NUCLEOTIDE SEQUENCE [LARGE SCALE GENOMIC DNA]</scope>
    <source>
        <strain evidence="2">ATCC 35896 / D40 B5</strain>
    </source>
</reference>
<dbReference type="Pfam" id="PF13707">
    <property type="entry name" value="RloB"/>
    <property type="match status" value="1"/>
</dbReference>
<proteinExistence type="predicted"/>
<sequence length="311" mass="36463">MRESKSNFTQRTKTLKSSEPNKKYFLVCEGEKTELIYFNQLFHECRKKNRLIEMVPIMRSFGESGWSNPKKLVDSLVRILQEEKTGFLSYETILNKMMDFLIDKNMLLSSPLPRNMIFKRLKRAVEENGFLLSGTTNEFEKICCLLVEELGGCSIETTISELKEEIIESKISFEPGFDKMCIVVDRDKNSFTKVQYENVLTVCKEQKYHFYVTNPCFEFWLLLHFEDIDALDLEKLSENPKVSKGISYIEQELKIRLPGYKKNRYNVEKLIPCVCTAIKNEKKFCEDESELEYKVGSNIGLLVEELYDRKI</sequence>
<dbReference type="eggNOG" id="ENOG5030Z7W">
    <property type="taxonomic scope" value="Bacteria"/>
</dbReference>
<dbReference type="KEGG" id="faa:HMPREF0389_01228"/>
<dbReference type="Proteomes" id="UP000007468">
    <property type="component" value="Chromosome"/>
</dbReference>
<dbReference type="AlphaFoldDB" id="D6GSZ1"/>
<evidence type="ECO:0008006" key="3">
    <source>
        <dbReference type="Google" id="ProtNLM"/>
    </source>
</evidence>
<dbReference type="EMBL" id="CP002390">
    <property type="protein sequence ID" value="EFE27976.1"/>
    <property type="molecule type" value="Genomic_DNA"/>
</dbReference>
<gene>
    <name evidence="1" type="ordered locus">HMPREF0389_01228</name>
</gene>
<keyword evidence="2" id="KW-1185">Reference proteome</keyword>
<protein>
    <recommendedName>
        <fullName evidence="3">Abortive phage resistance protein</fullName>
    </recommendedName>
</protein>
<accession>D6GSZ1</accession>
<dbReference type="RefSeq" id="WP_014263214.1">
    <property type="nucleotide sequence ID" value="NC_016630.1"/>
</dbReference>
<dbReference type="OrthoDB" id="9796523at2"/>
<dbReference type="PATRIC" id="fig|546269.5.peg.1783"/>
<dbReference type="STRING" id="546269.HMPREF0389_01228"/>